<evidence type="ECO:0000256" key="2">
    <source>
        <dbReference type="SAM" id="Phobius"/>
    </source>
</evidence>
<sequence length="135" mass="13831">MDSETTEPGTWSGLALVVLTLIWLIGTPYLFMVAFGEGLRGSLGGPSDDDRATRFLIAAAVVGVAAPALAAIVAGMTRRKSATWVFGVSTALCLLLVTAINVIGQREAGSTPTREPLPPGYCVEHSGGGNDCPGG</sequence>
<evidence type="ECO:0000256" key="1">
    <source>
        <dbReference type="SAM" id="MobiDB-lite"/>
    </source>
</evidence>
<keyword evidence="2" id="KW-1133">Transmembrane helix</keyword>
<reference evidence="3" key="1">
    <citation type="submission" date="2021-01" db="EMBL/GenBank/DDBJ databases">
        <title>Whole genome shotgun sequence of Planotetraspora thailandica NBRC 104271.</title>
        <authorList>
            <person name="Komaki H."/>
            <person name="Tamura T."/>
        </authorList>
    </citation>
    <scope>NUCLEOTIDE SEQUENCE</scope>
    <source>
        <strain evidence="3">NBRC 104271</strain>
    </source>
</reference>
<feature type="transmembrane region" description="Helical" evidence="2">
    <location>
        <begin position="82"/>
        <end position="104"/>
    </location>
</feature>
<evidence type="ECO:0000313" key="4">
    <source>
        <dbReference type="Proteomes" id="UP000605992"/>
    </source>
</evidence>
<name>A0A8J3Y1Q8_9ACTN</name>
<gene>
    <name evidence="3" type="ORF">Pth03_76610</name>
</gene>
<evidence type="ECO:0000313" key="3">
    <source>
        <dbReference type="EMBL" id="GII59272.1"/>
    </source>
</evidence>
<feature type="transmembrane region" description="Helical" evidence="2">
    <location>
        <begin position="55"/>
        <end position="76"/>
    </location>
</feature>
<protein>
    <submittedName>
        <fullName evidence="3">Uncharacterized protein</fullName>
    </submittedName>
</protein>
<organism evidence="3 4">
    <name type="scientific">Planotetraspora thailandica</name>
    <dbReference type="NCBI Taxonomy" id="487172"/>
    <lineage>
        <taxon>Bacteria</taxon>
        <taxon>Bacillati</taxon>
        <taxon>Actinomycetota</taxon>
        <taxon>Actinomycetes</taxon>
        <taxon>Streptosporangiales</taxon>
        <taxon>Streptosporangiaceae</taxon>
        <taxon>Planotetraspora</taxon>
    </lineage>
</organism>
<proteinExistence type="predicted"/>
<comment type="caution">
    <text evidence="3">The sequence shown here is derived from an EMBL/GenBank/DDBJ whole genome shotgun (WGS) entry which is preliminary data.</text>
</comment>
<dbReference type="AlphaFoldDB" id="A0A8J3Y1Q8"/>
<feature type="compositionally biased region" description="Gly residues" evidence="1">
    <location>
        <begin position="126"/>
        <end position="135"/>
    </location>
</feature>
<dbReference type="Proteomes" id="UP000605992">
    <property type="component" value="Unassembled WGS sequence"/>
</dbReference>
<keyword evidence="2" id="KW-0472">Membrane</keyword>
<dbReference type="RefSeq" id="WP_203949334.1">
    <property type="nucleotide sequence ID" value="NZ_BOOR01000082.1"/>
</dbReference>
<feature type="transmembrane region" description="Helical" evidence="2">
    <location>
        <begin position="12"/>
        <end position="35"/>
    </location>
</feature>
<feature type="region of interest" description="Disordered" evidence="1">
    <location>
        <begin position="108"/>
        <end position="135"/>
    </location>
</feature>
<dbReference type="EMBL" id="BOOR01000082">
    <property type="protein sequence ID" value="GII59272.1"/>
    <property type="molecule type" value="Genomic_DNA"/>
</dbReference>
<keyword evidence="4" id="KW-1185">Reference proteome</keyword>
<keyword evidence="2" id="KW-0812">Transmembrane</keyword>
<accession>A0A8J3Y1Q8</accession>